<accession>A0ABD3E9R9</accession>
<feature type="domain" description="Inhibitor I9" evidence="12">
    <location>
        <begin position="26"/>
        <end position="97"/>
    </location>
</feature>
<dbReference type="Gene3D" id="3.30.70.80">
    <property type="entry name" value="Peptidase S8 propeptide/proteinase inhibitor I9"/>
    <property type="match status" value="1"/>
</dbReference>
<dbReference type="EMBL" id="JAVIJP010000007">
    <property type="protein sequence ID" value="KAL3649839.1"/>
    <property type="molecule type" value="Genomic_DNA"/>
</dbReference>
<proteinExistence type="inferred from homology"/>
<dbReference type="Pfam" id="PF17766">
    <property type="entry name" value="fn3_6"/>
    <property type="match status" value="1"/>
</dbReference>
<dbReference type="InterPro" id="IPR034197">
    <property type="entry name" value="Peptidases_S8_3"/>
</dbReference>
<dbReference type="InterPro" id="IPR000209">
    <property type="entry name" value="Peptidase_S8/S53_dom"/>
</dbReference>
<evidence type="ECO:0000256" key="9">
    <source>
        <dbReference type="PROSITE-ProRule" id="PRU01240"/>
    </source>
</evidence>
<evidence type="ECO:0000256" key="6">
    <source>
        <dbReference type="ARBA" id="ARBA00022825"/>
    </source>
</evidence>
<evidence type="ECO:0000256" key="1">
    <source>
        <dbReference type="ARBA" id="ARBA00004613"/>
    </source>
</evidence>
<feature type="signal peptide" evidence="10">
    <location>
        <begin position="1"/>
        <end position="20"/>
    </location>
</feature>
<dbReference type="SUPFAM" id="SSF52743">
    <property type="entry name" value="Subtilisin-like"/>
    <property type="match status" value="1"/>
</dbReference>
<dbReference type="InterPro" id="IPR010259">
    <property type="entry name" value="S8pro/Inhibitor_I9"/>
</dbReference>
<feature type="chain" id="PRO_5044809825" evidence="10">
    <location>
        <begin position="21"/>
        <end position="683"/>
    </location>
</feature>
<dbReference type="AlphaFoldDB" id="A0ABD3E9R9"/>
<feature type="domain" description="Peptidase S8/S53" evidence="11">
    <location>
        <begin position="131"/>
        <end position="535"/>
    </location>
</feature>
<dbReference type="InterPro" id="IPR023827">
    <property type="entry name" value="Peptidase_S8_Asp-AS"/>
</dbReference>
<evidence type="ECO:0000313" key="14">
    <source>
        <dbReference type="EMBL" id="KAL3649839.1"/>
    </source>
</evidence>
<evidence type="ECO:0000256" key="2">
    <source>
        <dbReference type="ARBA" id="ARBA00011073"/>
    </source>
</evidence>
<evidence type="ECO:0000313" key="15">
    <source>
        <dbReference type="Proteomes" id="UP001632038"/>
    </source>
</evidence>
<dbReference type="InterPro" id="IPR015500">
    <property type="entry name" value="Peptidase_S8_subtilisin-rel"/>
</dbReference>
<organism evidence="14 15">
    <name type="scientific">Castilleja foliolosa</name>
    <dbReference type="NCBI Taxonomy" id="1961234"/>
    <lineage>
        <taxon>Eukaryota</taxon>
        <taxon>Viridiplantae</taxon>
        <taxon>Streptophyta</taxon>
        <taxon>Embryophyta</taxon>
        <taxon>Tracheophyta</taxon>
        <taxon>Spermatophyta</taxon>
        <taxon>Magnoliopsida</taxon>
        <taxon>eudicotyledons</taxon>
        <taxon>Gunneridae</taxon>
        <taxon>Pentapetalae</taxon>
        <taxon>asterids</taxon>
        <taxon>lamiids</taxon>
        <taxon>Lamiales</taxon>
        <taxon>Orobanchaceae</taxon>
        <taxon>Pedicularideae</taxon>
        <taxon>Castillejinae</taxon>
        <taxon>Castilleja</taxon>
    </lineage>
</organism>
<comment type="similarity">
    <text evidence="2 9">Belongs to the peptidase S8 family.</text>
</comment>
<evidence type="ECO:0000256" key="7">
    <source>
        <dbReference type="ARBA" id="ARBA00023180"/>
    </source>
</evidence>
<dbReference type="PRINTS" id="PR00723">
    <property type="entry name" value="SUBTILISIN"/>
</dbReference>
<dbReference type="Gene3D" id="3.50.30.30">
    <property type="match status" value="1"/>
</dbReference>
<feature type="domain" description="Subtilisin-like protease fibronectin type-III" evidence="13">
    <location>
        <begin position="608"/>
        <end position="671"/>
    </location>
</feature>
<evidence type="ECO:0000259" key="12">
    <source>
        <dbReference type="Pfam" id="PF05922"/>
    </source>
</evidence>
<keyword evidence="4 10" id="KW-0732">Signal</keyword>
<dbReference type="PROSITE" id="PS51892">
    <property type="entry name" value="SUBTILASE"/>
    <property type="match status" value="1"/>
</dbReference>
<dbReference type="InterPro" id="IPR041469">
    <property type="entry name" value="Subtilisin-like_FN3"/>
</dbReference>
<dbReference type="Proteomes" id="UP001632038">
    <property type="component" value="Unassembled WGS sequence"/>
</dbReference>
<keyword evidence="5 9" id="KW-0378">Hydrolase</keyword>
<comment type="caution">
    <text evidence="14">The sequence shown here is derived from an EMBL/GenBank/DDBJ whole genome shotgun (WGS) entry which is preliminary data.</text>
</comment>
<protein>
    <submittedName>
        <fullName evidence="14">Uncharacterized protein</fullName>
    </submittedName>
</protein>
<dbReference type="Pfam" id="PF05922">
    <property type="entry name" value="Inhibitor_I9"/>
    <property type="match status" value="1"/>
</dbReference>
<evidence type="ECO:0000259" key="11">
    <source>
        <dbReference type="Pfam" id="PF00082"/>
    </source>
</evidence>
<dbReference type="GO" id="GO:0005576">
    <property type="term" value="C:extracellular region"/>
    <property type="evidence" value="ECO:0007669"/>
    <property type="project" value="UniProtKB-SubCell"/>
</dbReference>
<evidence type="ECO:0000259" key="13">
    <source>
        <dbReference type="Pfam" id="PF17766"/>
    </source>
</evidence>
<dbReference type="CDD" id="cd04852">
    <property type="entry name" value="Peptidases_S8_3"/>
    <property type="match status" value="1"/>
</dbReference>
<gene>
    <name evidence="14" type="ORF">CASFOL_006242</name>
</gene>
<evidence type="ECO:0000256" key="3">
    <source>
        <dbReference type="ARBA" id="ARBA00022670"/>
    </source>
</evidence>
<dbReference type="CDD" id="cd02120">
    <property type="entry name" value="PA_subtilisin_like"/>
    <property type="match status" value="1"/>
</dbReference>
<reference evidence="15" key="1">
    <citation type="journal article" date="2024" name="IScience">
        <title>Strigolactones Initiate the Formation of Haustorium-like Structures in Castilleja.</title>
        <authorList>
            <person name="Buerger M."/>
            <person name="Peterson D."/>
            <person name="Chory J."/>
        </authorList>
    </citation>
    <scope>NUCLEOTIDE SEQUENCE [LARGE SCALE GENOMIC DNA]</scope>
</reference>
<comment type="subcellular location">
    <subcellularLocation>
        <location evidence="1">Secreted</location>
    </subcellularLocation>
</comment>
<feature type="active site" description="Charge relay system" evidence="8 9">
    <location>
        <position position="198"/>
    </location>
</feature>
<dbReference type="GO" id="GO:0004252">
    <property type="term" value="F:serine-type endopeptidase activity"/>
    <property type="evidence" value="ECO:0007669"/>
    <property type="project" value="UniProtKB-UniRule"/>
</dbReference>
<dbReference type="Pfam" id="PF00082">
    <property type="entry name" value="Peptidase_S8"/>
    <property type="match status" value="1"/>
</dbReference>
<dbReference type="Gene3D" id="2.60.40.2310">
    <property type="match status" value="1"/>
</dbReference>
<evidence type="ECO:0000256" key="10">
    <source>
        <dbReference type="SAM" id="SignalP"/>
    </source>
</evidence>
<evidence type="ECO:0000256" key="8">
    <source>
        <dbReference type="PIRSR" id="PIRSR615500-1"/>
    </source>
</evidence>
<dbReference type="InterPro" id="IPR045051">
    <property type="entry name" value="SBT"/>
</dbReference>
<keyword evidence="7" id="KW-0325">Glycoprotein</keyword>
<name>A0ABD3E9R9_9LAMI</name>
<feature type="active site" description="Charge relay system" evidence="8 9">
    <location>
        <position position="140"/>
    </location>
</feature>
<keyword evidence="15" id="KW-1185">Reference proteome</keyword>
<dbReference type="InterPro" id="IPR037045">
    <property type="entry name" value="S8pro/Inhibitor_I9_sf"/>
</dbReference>
<dbReference type="InterPro" id="IPR036852">
    <property type="entry name" value="Peptidase_S8/S53_dom_sf"/>
</dbReference>
<keyword evidence="6 9" id="KW-0720">Serine protease</keyword>
<keyword evidence="3 9" id="KW-0645">Protease</keyword>
<dbReference type="PROSITE" id="PS00136">
    <property type="entry name" value="SUBTILASE_ASP"/>
    <property type="match status" value="1"/>
</dbReference>
<evidence type="ECO:0000256" key="4">
    <source>
        <dbReference type="ARBA" id="ARBA00022729"/>
    </source>
</evidence>
<dbReference type="GO" id="GO:0006508">
    <property type="term" value="P:proteolysis"/>
    <property type="evidence" value="ECO:0007669"/>
    <property type="project" value="UniProtKB-KW"/>
</dbReference>
<dbReference type="PANTHER" id="PTHR10795">
    <property type="entry name" value="PROPROTEIN CONVERTASE SUBTILISIN/KEXIN"/>
    <property type="match status" value="1"/>
</dbReference>
<evidence type="ECO:0000256" key="5">
    <source>
        <dbReference type="ARBA" id="ARBA00022801"/>
    </source>
</evidence>
<sequence>MNILKHLLFLLIIFTPSTIATKKTQTYIIHVRLPGNGIFENSNQELERWYESFLPISKRNDSGTSIIHIYRHVMNGFAAKLTPQELEEISMMDGFVYARAAKKFKFQTTHTPNFLGLHPYAGPWRSPANFGKGVIIGVIDSGITPGHPSFNDHGMPPPPPKWKGQCEFNTTVAASCNNKLIGARNFIENKPPFDQLGHGTFTASTAAGNFVPGANVFGQANGTASGLAPRAHLAIYKLSDFEDSTILAAIDAAIEDGVDVLSMSFGYDKSLPFYEDSIAIGSFAAMSRGIFVSCAGGNKGPRMYSLLNEAPWILTVGASTSDREIRGVIKLGNNELIEGETVGNLKFPSRTLPLVNGDDREIDVKGKIVFTIDRAMNYTLFDTSGPAASIEASDNISAYTIELFPDVEVPSLKVSNFAGEKIQTYINSTPNPVATISFIGTVLGVKTGPTVGSFSSRGPNLASPGILKPDIIGPGVNIVGAWRGDSVYKVDSGTSFSCPHLSGVAALIKNSHPDWSPAMIKSAIMTTATQVNLNKDPILDERHLPADIFAVGAGHVNPSSAMDPGLVYDISSRDYMSYLCSLYDEQKVEVIVREKVNCKGMSITREAELNYPSLAVHLVGMSNVTTYSRTLTNVGMPKSRYHVEIEGFQSGIEIKVEPQVLVFTEVNQKMTRSTFLVSTMGEE</sequence>
<feature type="active site" description="Charge relay system" evidence="8 9">
    <location>
        <position position="495"/>
    </location>
</feature>
<dbReference type="Gene3D" id="3.40.50.200">
    <property type="entry name" value="Peptidase S8/S53 domain"/>
    <property type="match status" value="1"/>
</dbReference>